<dbReference type="Pfam" id="PF00072">
    <property type="entry name" value="Response_reg"/>
    <property type="match status" value="1"/>
</dbReference>
<evidence type="ECO:0000256" key="2">
    <source>
        <dbReference type="PROSITE-ProRule" id="PRU00169"/>
    </source>
</evidence>
<evidence type="ECO:0000256" key="1">
    <source>
        <dbReference type="ARBA" id="ARBA00022553"/>
    </source>
</evidence>
<dbReference type="PANTHER" id="PTHR44591:SF3">
    <property type="entry name" value="RESPONSE REGULATORY DOMAIN-CONTAINING PROTEIN"/>
    <property type="match status" value="1"/>
</dbReference>
<proteinExistence type="predicted"/>
<protein>
    <submittedName>
        <fullName evidence="4">Response regulator</fullName>
    </submittedName>
</protein>
<dbReference type="Gene3D" id="3.40.50.2300">
    <property type="match status" value="1"/>
</dbReference>
<dbReference type="Proteomes" id="UP000233414">
    <property type="component" value="Unassembled WGS sequence"/>
</dbReference>
<name>A0A2N1UNI7_9BACT</name>
<keyword evidence="1 2" id="KW-0597">Phosphoprotein</keyword>
<comment type="caution">
    <text evidence="4">The sequence shown here is derived from an EMBL/GenBank/DDBJ whole genome shotgun (WGS) entry which is preliminary data.</text>
</comment>
<dbReference type="SMART" id="SM00448">
    <property type="entry name" value="REC"/>
    <property type="match status" value="1"/>
</dbReference>
<dbReference type="SUPFAM" id="SSF52172">
    <property type="entry name" value="CheY-like"/>
    <property type="match status" value="1"/>
</dbReference>
<sequence>MLNRDEIKILIIEDEIFLSEMLKKFFLIEGYQVFLAKNGEEGLKKIKEINPTLMLLDILLPKISGYQVLKTLRKDSEFSQFSSIPIIVISNSGQAVEIKKIKELGVSDYLLKVNLTAKEIVDKVNNFLKNNYLNF</sequence>
<feature type="modified residue" description="4-aspartylphosphate" evidence="2">
    <location>
        <position position="57"/>
    </location>
</feature>
<organism evidence="4 5">
    <name type="scientific">Candidatus Kuenenbacteria bacterium HGW-Kuenenbacteria-1</name>
    <dbReference type="NCBI Taxonomy" id="2013812"/>
    <lineage>
        <taxon>Bacteria</taxon>
        <taxon>Candidatus Kueneniibacteriota</taxon>
    </lineage>
</organism>
<dbReference type="InterPro" id="IPR050595">
    <property type="entry name" value="Bact_response_regulator"/>
</dbReference>
<dbReference type="InterPro" id="IPR001789">
    <property type="entry name" value="Sig_transdc_resp-reg_receiver"/>
</dbReference>
<dbReference type="EMBL" id="PGYQ01000006">
    <property type="protein sequence ID" value="PKL72383.1"/>
    <property type="molecule type" value="Genomic_DNA"/>
</dbReference>
<dbReference type="CDD" id="cd17574">
    <property type="entry name" value="REC_OmpR"/>
    <property type="match status" value="1"/>
</dbReference>
<evidence type="ECO:0000259" key="3">
    <source>
        <dbReference type="PROSITE" id="PS50110"/>
    </source>
</evidence>
<dbReference type="PROSITE" id="PS50110">
    <property type="entry name" value="RESPONSE_REGULATORY"/>
    <property type="match status" value="1"/>
</dbReference>
<accession>A0A2N1UNI7</accession>
<evidence type="ECO:0000313" key="4">
    <source>
        <dbReference type="EMBL" id="PKL72383.1"/>
    </source>
</evidence>
<dbReference type="AlphaFoldDB" id="A0A2N1UNI7"/>
<dbReference type="PANTHER" id="PTHR44591">
    <property type="entry name" value="STRESS RESPONSE REGULATOR PROTEIN 1"/>
    <property type="match status" value="1"/>
</dbReference>
<feature type="domain" description="Response regulatory" evidence="3">
    <location>
        <begin position="8"/>
        <end position="127"/>
    </location>
</feature>
<gene>
    <name evidence="4" type="ORF">CVV26_01805</name>
</gene>
<reference evidence="4 5" key="1">
    <citation type="journal article" date="2017" name="ISME J.">
        <title>Potential for microbial H2 and metal transformations associated with novel bacteria and archaea in deep terrestrial subsurface sediments.</title>
        <authorList>
            <person name="Hernsdorf A.W."/>
            <person name="Amano Y."/>
            <person name="Miyakawa K."/>
            <person name="Ise K."/>
            <person name="Suzuki Y."/>
            <person name="Anantharaman K."/>
            <person name="Probst A."/>
            <person name="Burstein D."/>
            <person name="Thomas B.C."/>
            <person name="Banfield J.F."/>
        </authorList>
    </citation>
    <scope>NUCLEOTIDE SEQUENCE [LARGE SCALE GENOMIC DNA]</scope>
    <source>
        <strain evidence="4">HGW-Kuenenbacteria-1</strain>
    </source>
</reference>
<dbReference type="InterPro" id="IPR011006">
    <property type="entry name" value="CheY-like_superfamily"/>
</dbReference>
<evidence type="ECO:0000313" key="5">
    <source>
        <dbReference type="Proteomes" id="UP000233414"/>
    </source>
</evidence>
<dbReference type="GO" id="GO:0000160">
    <property type="term" value="P:phosphorelay signal transduction system"/>
    <property type="evidence" value="ECO:0007669"/>
    <property type="project" value="InterPro"/>
</dbReference>